<dbReference type="Proteomes" id="UP000532440">
    <property type="component" value="Unassembled WGS sequence"/>
</dbReference>
<name>A0A7W8HHC3_9BURK</name>
<sequence>MSYSHGQLTDERIRATCFAAPDLGGALALGAEGSDPLVVQRARIESEGAALPMIGSPDGMTLTYHILRRTESTHFDNLMSTDRMGATVSRLMFGWRTA</sequence>
<dbReference type="RefSeq" id="WP_183965585.1">
    <property type="nucleotide sequence ID" value="NZ_BAABEW010000001.1"/>
</dbReference>
<reference evidence="1 2" key="1">
    <citation type="submission" date="2020-08" db="EMBL/GenBank/DDBJ databases">
        <title>Genomic Encyclopedia of Type Strains, Phase IV (KMG-IV): sequencing the most valuable type-strain genomes for metagenomic binning, comparative biology and taxonomic classification.</title>
        <authorList>
            <person name="Goeker M."/>
        </authorList>
    </citation>
    <scope>NUCLEOTIDE SEQUENCE [LARGE SCALE GENOMIC DNA]</scope>
    <source>
        <strain evidence="1 2">DSM 29781</strain>
    </source>
</reference>
<gene>
    <name evidence="1" type="ORF">HNQ70_001323</name>
</gene>
<keyword evidence="2" id="KW-1185">Reference proteome</keyword>
<organism evidence="1 2">
    <name type="scientific">Quisquiliibacterium transsilvanicum</name>
    <dbReference type="NCBI Taxonomy" id="1549638"/>
    <lineage>
        <taxon>Bacteria</taxon>
        <taxon>Pseudomonadati</taxon>
        <taxon>Pseudomonadota</taxon>
        <taxon>Betaproteobacteria</taxon>
        <taxon>Burkholderiales</taxon>
        <taxon>Burkholderiaceae</taxon>
        <taxon>Quisquiliibacterium</taxon>
    </lineage>
</organism>
<evidence type="ECO:0000313" key="1">
    <source>
        <dbReference type="EMBL" id="MBB5271313.1"/>
    </source>
</evidence>
<comment type="caution">
    <text evidence="1">The sequence shown here is derived from an EMBL/GenBank/DDBJ whole genome shotgun (WGS) entry which is preliminary data.</text>
</comment>
<dbReference type="AlphaFoldDB" id="A0A7W8HHC3"/>
<accession>A0A7W8HHC3</accession>
<evidence type="ECO:0000313" key="2">
    <source>
        <dbReference type="Proteomes" id="UP000532440"/>
    </source>
</evidence>
<protein>
    <submittedName>
        <fullName evidence="1">Uncharacterized protein</fullName>
    </submittedName>
</protein>
<dbReference type="EMBL" id="JACHGB010000003">
    <property type="protein sequence ID" value="MBB5271313.1"/>
    <property type="molecule type" value="Genomic_DNA"/>
</dbReference>
<proteinExistence type="predicted"/>